<evidence type="ECO:0000313" key="1">
    <source>
        <dbReference type="EMBL" id="KAF6027115.1"/>
    </source>
</evidence>
<organism evidence="1 2">
    <name type="scientific">Bugula neritina</name>
    <name type="common">Brown bryozoan</name>
    <name type="synonym">Sertularia neritina</name>
    <dbReference type="NCBI Taxonomy" id="10212"/>
    <lineage>
        <taxon>Eukaryota</taxon>
        <taxon>Metazoa</taxon>
        <taxon>Spiralia</taxon>
        <taxon>Lophotrochozoa</taxon>
        <taxon>Bryozoa</taxon>
        <taxon>Gymnolaemata</taxon>
        <taxon>Cheilostomatida</taxon>
        <taxon>Flustrina</taxon>
        <taxon>Buguloidea</taxon>
        <taxon>Bugulidae</taxon>
        <taxon>Bugula</taxon>
    </lineage>
</organism>
<comment type="caution">
    <text evidence="1">The sequence shown here is derived from an EMBL/GenBank/DDBJ whole genome shotgun (WGS) entry which is preliminary data.</text>
</comment>
<sequence>MLKMKLLMYEKSSNNSLIGCLNLIQKRSDSVDSAHQLIGLEDLIQELINMDQLVAKEDSLTELSKHVSITLAKFDSETESLINMLHKRRDNQFPVLLYVHGNYTICITGYRRDIEVDLVPAAGISISLGQGVTNSKPPAQSAKNIKIESITVPVTRLRSSRRKKFSLN</sequence>
<dbReference type="EMBL" id="VXIV02002141">
    <property type="protein sequence ID" value="KAF6027115.1"/>
    <property type="molecule type" value="Genomic_DNA"/>
</dbReference>
<accession>A0A7J7JM18</accession>
<protein>
    <submittedName>
        <fullName evidence="1">Uncharacterized protein</fullName>
    </submittedName>
</protein>
<name>A0A7J7JM18_BUGNE</name>
<proteinExistence type="predicted"/>
<dbReference type="AlphaFoldDB" id="A0A7J7JM18"/>
<keyword evidence="2" id="KW-1185">Reference proteome</keyword>
<reference evidence="1" key="1">
    <citation type="submission" date="2020-06" db="EMBL/GenBank/DDBJ databases">
        <title>Draft genome of Bugula neritina, a colonial animal packing powerful symbionts and potential medicines.</title>
        <authorList>
            <person name="Rayko M."/>
        </authorList>
    </citation>
    <scope>NUCLEOTIDE SEQUENCE [LARGE SCALE GENOMIC DNA]</scope>
    <source>
        <strain evidence="1">Kwan_BN1</strain>
    </source>
</reference>
<dbReference type="Proteomes" id="UP000593567">
    <property type="component" value="Unassembled WGS sequence"/>
</dbReference>
<gene>
    <name evidence="1" type="ORF">EB796_014571</name>
</gene>
<evidence type="ECO:0000313" key="2">
    <source>
        <dbReference type="Proteomes" id="UP000593567"/>
    </source>
</evidence>